<keyword evidence="4" id="KW-1185">Reference proteome</keyword>
<proteinExistence type="predicted"/>
<dbReference type="GO" id="GO:0005802">
    <property type="term" value="C:trans-Golgi network"/>
    <property type="evidence" value="ECO:0007669"/>
    <property type="project" value="InterPro"/>
</dbReference>
<gene>
    <name evidence="3" type="ORF">FJT64_001020</name>
</gene>
<dbReference type="AlphaFoldDB" id="A0A6A4VCC3"/>
<dbReference type="InterPro" id="IPR006594">
    <property type="entry name" value="LisH"/>
</dbReference>
<dbReference type="PANTHER" id="PTHR32059">
    <property type="entry name" value="RAB11-BINDING PROTEIN RELCH"/>
    <property type="match status" value="1"/>
</dbReference>
<feature type="repeat" description="HEAT" evidence="1">
    <location>
        <begin position="882"/>
        <end position="920"/>
    </location>
</feature>
<dbReference type="InterPro" id="IPR021133">
    <property type="entry name" value="HEAT_type_2"/>
</dbReference>
<feature type="region of interest" description="Disordered" evidence="2">
    <location>
        <begin position="312"/>
        <end position="338"/>
    </location>
</feature>
<feature type="compositionally biased region" description="Low complexity" evidence="2">
    <location>
        <begin position="312"/>
        <end position="328"/>
    </location>
</feature>
<evidence type="ECO:0000256" key="1">
    <source>
        <dbReference type="PROSITE-ProRule" id="PRU00103"/>
    </source>
</evidence>
<feature type="region of interest" description="Disordered" evidence="2">
    <location>
        <begin position="1"/>
        <end position="38"/>
    </location>
</feature>
<protein>
    <submittedName>
        <fullName evidence="3">LisH domain and HEAT repeat-containing protein KIAA1468</fullName>
    </submittedName>
</protein>
<dbReference type="InterPro" id="IPR016024">
    <property type="entry name" value="ARM-type_fold"/>
</dbReference>
<feature type="compositionally biased region" description="Pro residues" evidence="2">
    <location>
        <begin position="238"/>
        <end position="252"/>
    </location>
</feature>
<feature type="region of interest" description="Disordered" evidence="2">
    <location>
        <begin position="230"/>
        <end position="259"/>
    </location>
</feature>
<dbReference type="EMBL" id="VIIS01001831">
    <property type="protein sequence ID" value="KAF0292146.1"/>
    <property type="molecule type" value="Genomic_DNA"/>
</dbReference>
<dbReference type="SMART" id="SM00667">
    <property type="entry name" value="LisH"/>
    <property type="match status" value="1"/>
</dbReference>
<sequence>MNPFLESEEPPGVSAAAAGPSTVSVAPTATSSALADDPPTISIDEIAKKLLRENFYLTALELHLELAELGAELPRLRSFFSNPGNFERQTPFKPELGGQLPRTSSQATLDSIDLGRYSEDGERLADERTALLEFELRKAHDTIKSLRANLTGATELNTPDHGGDRPITDDDPIKPHEKRALNFLINEYLLRHGYKLTSIAFSDENEDQDVEDWDDVGLNVAKPPDLLHFFREGGSRPSEPPAPPPPPTPPPGTDCECQTDEDPVHAQLQNDITALMDKIEVLESQLSAVRSFAADAAAAADTAESVIHGVSTASPAADGAGDSTASGDESLESELARTESQNRLNALKMAGREAQPPSPESSAAPERFRRAVLAACIHEQSEGAADETIERLQLEVAQLSSSPEQAVLQLARCLPHIVPNVILAKREELIPLLLSAIQLHPDVRQRDVLLNLLFNLIKRPDAQQRAVILAGFRSLVARLCPGRLEEEVLPQCWEQISHKYFERRLLVAEACAVLAPFIPPELRGSLVWSMLHQMVTDEKEAAVREAAIRSLAVVLVHCDDDDKFSQAWDLTARLLEDRCEPVQRSAAELLLPVVARWASQLGRLSDRLVPHALSAARQAAQRQPADWTVSVWIQVLMTLLDQAFLWVVSAGPHLDRVENDSMGITSDRLPSQEGPLSDLEVLHGDGRRLRHMVAAFDEYVTQEWYRVWPALEWLTNECVPELFRLAEVLPLSFPDAVYEMAALLRHTAHLVGPTIADSKLWPCCESRLRGAAAADAPPPGLTSALLPAVCAGLLAAPLPDADARLARTLEDALYLSAACRLTGEPLAAAVRLLLEYPERHAALLDLLWKGVMHSVVEVRETTAQLAGMLVPEVPETVLTARVLPALVTLASDPQQLVRRAVVPALGLVLETQPGREPSEKARLQVTALCQDAALAGPLAAALGRAAAAGRHTEFCLSRLAELSARRAPADAPTLLDAYTALACGHVAGEAVSRDVLPALRSVICLLHSCSTLRLIVILIVTRLISLAIE</sequence>
<evidence type="ECO:0000313" key="4">
    <source>
        <dbReference type="Proteomes" id="UP000440578"/>
    </source>
</evidence>
<dbReference type="GO" id="GO:0055037">
    <property type="term" value="C:recycling endosome"/>
    <property type="evidence" value="ECO:0007669"/>
    <property type="project" value="TreeGrafter"/>
</dbReference>
<feature type="compositionally biased region" description="Low complexity" evidence="2">
    <location>
        <begin position="10"/>
        <end position="33"/>
    </location>
</feature>
<reference evidence="3 4" key="1">
    <citation type="submission" date="2019-07" db="EMBL/GenBank/DDBJ databases">
        <title>Draft genome assembly of a fouling barnacle, Amphibalanus amphitrite (Darwin, 1854): The first reference genome for Thecostraca.</title>
        <authorList>
            <person name="Kim W."/>
        </authorList>
    </citation>
    <scope>NUCLEOTIDE SEQUENCE [LARGE SCALE GENOMIC DNA]</scope>
    <source>
        <strain evidence="3">SNU_AA5</strain>
        <tissue evidence="3">Soma without cirri and trophi</tissue>
    </source>
</reference>
<feature type="compositionally biased region" description="Basic and acidic residues" evidence="2">
    <location>
        <begin position="161"/>
        <end position="174"/>
    </location>
</feature>
<dbReference type="InterPro" id="IPR040362">
    <property type="entry name" value="RELCH"/>
</dbReference>
<dbReference type="SUPFAM" id="SSF48371">
    <property type="entry name" value="ARM repeat"/>
    <property type="match status" value="1"/>
</dbReference>
<feature type="region of interest" description="Disordered" evidence="2">
    <location>
        <begin position="153"/>
        <end position="174"/>
    </location>
</feature>
<dbReference type="PROSITE" id="PS50896">
    <property type="entry name" value="LISH"/>
    <property type="match status" value="1"/>
</dbReference>
<dbReference type="GO" id="GO:0032367">
    <property type="term" value="P:intracellular cholesterol transport"/>
    <property type="evidence" value="ECO:0007669"/>
    <property type="project" value="InterPro"/>
</dbReference>
<dbReference type="InterPro" id="IPR011989">
    <property type="entry name" value="ARM-like"/>
</dbReference>
<name>A0A6A4VCC3_AMPAM</name>
<evidence type="ECO:0000313" key="3">
    <source>
        <dbReference type="EMBL" id="KAF0292146.1"/>
    </source>
</evidence>
<dbReference type="PROSITE" id="PS50077">
    <property type="entry name" value="HEAT_REPEAT"/>
    <property type="match status" value="1"/>
</dbReference>
<organism evidence="3 4">
    <name type="scientific">Amphibalanus amphitrite</name>
    <name type="common">Striped barnacle</name>
    <name type="synonym">Balanus amphitrite</name>
    <dbReference type="NCBI Taxonomy" id="1232801"/>
    <lineage>
        <taxon>Eukaryota</taxon>
        <taxon>Metazoa</taxon>
        <taxon>Ecdysozoa</taxon>
        <taxon>Arthropoda</taxon>
        <taxon>Crustacea</taxon>
        <taxon>Multicrustacea</taxon>
        <taxon>Cirripedia</taxon>
        <taxon>Thoracica</taxon>
        <taxon>Thoracicalcarea</taxon>
        <taxon>Balanomorpha</taxon>
        <taxon>Balanoidea</taxon>
        <taxon>Balanidae</taxon>
        <taxon>Amphibalaninae</taxon>
        <taxon>Amphibalanus</taxon>
    </lineage>
</organism>
<accession>A0A6A4VCC3</accession>
<dbReference type="Gene3D" id="1.25.10.10">
    <property type="entry name" value="Leucine-rich Repeat Variant"/>
    <property type="match status" value="2"/>
</dbReference>
<dbReference type="Proteomes" id="UP000440578">
    <property type="component" value="Unassembled WGS sequence"/>
</dbReference>
<evidence type="ECO:0000256" key="2">
    <source>
        <dbReference type="SAM" id="MobiDB-lite"/>
    </source>
</evidence>
<dbReference type="OrthoDB" id="1695393at2759"/>
<dbReference type="PANTHER" id="PTHR32059:SF0">
    <property type="entry name" value="RAB11-BINDING PROTEIN RELCH"/>
    <property type="match status" value="1"/>
</dbReference>
<comment type="caution">
    <text evidence="3">The sequence shown here is derived from an EMBL/GenBank/DDBJ whole genome shotgun (WGS) entry which is preliminary data.</text>
</comment>